<dbReference type="Pfam" id="PF22352">
    <property type="entry name" value="K319L-like_PKD"/>
    <property type="match status" value="1"/>
</dbReference>
<reference evidence="2 3" key="1">
    <citation type="journal article" date="2016" name="Nat. Commun.">
        <title>Thousands of microbial genomes shed light on interconnected biogeochemical processes in an aquifer system.</title>
        <authorList>
            <person name="Anantharaman K."/>
            <person name="Brown C.T."/>
            <person name="Hug L.A."/>
            <person name="Sharon I."/>
            <person name="Castelle C.J."/>
            <person name="Probst A.J."/>
            <person name="Thomas B.C."/>
            <person name="Singh A."/>
            <person name="Wilkins M.J."/>
            <person name="Karaoz U."/>
            <person name="Brodie E.L."/>
            <person name="Williams K.H."/>
            <person name="Hubbard S.S."/>
            <person name="Banfield J.F."/>
        </authorList>
    </citation>
    <scope>NUCLEOTIDE SEQUENCE [LARGE SCALE GENOMIC DNA]</scope>
</reference>
<dbReference type="CDD" id="cd11304">
    <property type="entry name" value="Cadherin_repeat"/>
    <property type="match status" value="1"/>
</dbReference>
<dbReference type="STRING" id="1798543.A2898_01790"/>
<evidence type="ECO:0000259" key="1">
    <source>
        <dbReference type="SMART" id="SM00089"/>
    </source>
</evidence>
<name>A0A1G2B5J9_9BACT</name>
<dbReference type="SMART" id="SM00089">
    <property type="entry name" value="PKD"/>
    <property type="match status" value="2"/>
</dbReference>
<dbReference type="AlphaFoldDB" id="A0A1G2B5J9"/>
<dbReference type="InterPro" id="IPR022409">
    <property type="entry name" value="PKD/Chitinase_dom"/>
</dbReference>
<comment type="caution">
    <text evidence="2">The sequence shown here is derived from an EMBL/GenBank/DDBJ whole genome shotgun (WGS) entry which is preliminary data.</text>
</comment>
<dbReference type="PROSITE" id="PS51257">
    <property type="entry name" value="PROKAR_LIPOPROTEIN"/>
    <property type="match status" value="1"/>
</dbReference>
<dbReference type="SUPFAM" id="SSF49299">
    <property type="entry name" value="PKD domain"/>
    <property type="match status" value="4"/>
</dbReference>
<dbReference type="InterPro" id="IPR015919">
    <property type="entry name" value="Cadherin-like_sf"/>
</dbReference>
<feature type="domain" description="PKD/Chitinase" evidence="1">
    <location>
        <begin position="454"/>
        <end position="540"/>
    </location>
</feature>
<accession>A0A1G2B5J9</accession>
<gene>
    <name evidence="2" type="ORF">A2898_01790</name>
</gene>
<dbReference type="InterPro" id="IPR013783">
    <property type="entry name" value="Ig-like_fold"/>
</dbReference>
<dbReference type="Gene3D" id="2.60.40.10">
    <property type="entry name" value="Immunoglobulins"/>
    <property type="match status" value="4"/>
</dbReference>
<dbReference type="InterPro" id="IPR035986">
    <property type="entry name" value="PKD_dom_sf"/>
</dbReference>
<protein>
    <recommendedName>
        <fullName evidence="1">PKD/Chitinase domain-containing protein</fullName>
    </recommendedName>
</protein>
<feature type="domain" description="PKD/Chitinase" evidence="1">
    <location>
        <begin position="731"/>
        <end position="818"/>
    </location>
</feature>
<sequence>MRTILVLSICAVFCAGLFVGCGEENPFIDQANVTAPVDSMSAGVNAAASPNTQLQATSAGIAMQLLSLKINGLSQNVATAMPAVKIRQGDRVELRITFNDAGGQTAMYAIDALGAICSYIALPQYASGPQTITYTTQSTGTGVLHIRFLLGESNFIVRFFVDGPTWTNADVEGLKGPIEQALAAEGMPGTVLSVKIMNSNDPTKPLGTYHPPSTPGFVNVSSVSDVNESNCEAILFGAQMEQGNLPWTNGGSTITNPPSLYAYPQGVIDRARQICQEKRKHSTDFLTNVISAIEEDAKDVVHVGAYIVVGGACIAAPELVVPCAVLVVMAKADAAAVVTQAAAQTVINAHYQKLGWTPEYRDLVLKATTLSTIFGPKSKIPNFWDRRLAEESKHASAAKMVKDYWGKAKHVVTGLEVTNVTIVNGFIVGDFIDDDVSIAIPIPNPTPQQNSSPNACFTVTPQNPTTSDLVKLSSCASDFETPVPDLQVRWQFNGSWTAWSVNKSVDWQWQTPGTYTVIMEVRDGGGLISQASKSIIVTAPPNTAPTACFTYTPQAVTTATTITLYSSCSSDRETVSSSLQVRWSIDGIWYPWTTTKTRTKLWTTAGTKTVILQVRDTGGLISQTTKTITVTTAPVPKAYITVCPGTGTTGQPVSATFTAENAQQIRVTWGDQSSPQTFTFSGQAIRVDHTFIAANFYTINCSAYGSGVWSSGVSCLVNITNPVVNTPPIPCLAVTPQSASGTTSTMFLFDAQCSSDQQTPATALLVRFFINGAWTSFTTSKGLSTTWPVPGTYTVIVEVKDQGGLTAQTSKTVTVSNAFTPMAILNTSIPGGNLLSDYSVIITGSGGTNGYGYGWSISSTPPGMTFRSNADRTATLSGVPGAQGNYTFTVTVTDMGTPTNTASKTFTLVVGPAINRPPVLNLTSSTASGVIGSPVTVPWNLSDAETPFSQLWVAMDWQNNGIVTYVQGKSSASCAYPAASTYDARFTAWDGTDWSPTQICRITVTSGCSNMPTLLDPTNNQTVSLSAGFTFSWTKVCESVGEYNLYVMTAPNSSGAYVFADRISPTWTSLRYWGTGLQPNTTYYWCLQMGSYYGAPLTPFGTFRTAP</sequence>
<dbReference type="EMBL" id="MHKE01000012">
    <property type="protein sequence ID" value="OGY83986.1"/>
    <property type="molecule type" value="Genomic_DNA"/>
</dbReference>
<organism evidence="2 3">
    <name type="scientific">Candidatus Kerfeldbacteria bacterium RIFCSPLOWO2_01_FULL_48_11</name>
    <dbReference type="NCBI Taxonomy" id="1798543"/>
    <lineage>
        <taxon>Bacteria</taxon>
        <taxon>Candidatus Kerfeldiibacteriota</taxon>
    </lineage>
</organism>
<proteinExistence type="predicted"/>
<dbReference type="GO" id="GO:0005509">
    <property type="term" value="F:calcium ion binding"/>
    <property type="evidence" value="ECO:0007669"/>
    <property type="project" value="InterPro"/>
</dbReference>
<evidence type="ECO:0000313" key="2">
    <source>
        <dbReference type="EMBL" id="OGY83986.1"/>
    </source>
</evidence>
<dbReference type="Proteomes" id="UP000179164">
    <property type="component" value="Unassembled WGS sequence"/>
</dbReference>
<dbReference type="GO" id="GO:0016020">
    <property type="term" value="C:membrane"/>
    <property type="evidence" value="ECO:0007669"/>
    <property type="project" value="InterPro"/>
</dbReference>
<dbReference type="SUPFAM" id="SSF49313">
    <property type="entry name" value="Cadherin-like"/>
    <property type="match status" value="1"/>
</dbReference>
<evidence type="ECO:0000313" key="3">
    <source>
        <dbReference type="Proteomes" id="UP000179164"/>
    </source>
</evidence>